<sequence>MAGPVYIESSSDEEEVEDVEATVPESSTQTSAQPSAQSGDAPATSKRQESTATPDVARIVQLEKELDEARKAQRTLAAKLIDSGGTSSKDDEVSSGTIAGTIRGLEGELDILRRNLEFRNKQVAAAAQQMQRMQQAVEEAKARAAEIEAAQGVADSRTEEEVQQLQEELRAYKARSEAVLTRQQCELEALRQAKEEQQQAEQAAVVEARELAAREWRQKMEAIEQQWKGKVQEKEVEVTQLSKTLEGVKEKVEGDNALSAKYATVSMESSQVKAEFDSFKAMTRRIISQKDEELSRLRRLEESAEAAMMAGATAVRGTVASISQAAKETKLLQAVQTRLSDGLQNVDAGSLRGRAMAAGILLLIAAMAHMLYHTYLSAGSLVCFLDIIGLKLGAGCAGTAAAKAATLANRKALVSAALSS</sequence>
<evidence type="ECO:0000313" key="3">
    <source>
        <dbReference type="EMBL" id="CAD8682778.1"/>
    </source>
</evidence>
<dbReference type="AlphaFoldDB" id="A0A7S0RNS0"/>
<keyword evidence="1" id="KW-0175">Coiled coil</keyword>
<accession>A0A7S0RNS0</accession>
<evidence type="ECO:0000256" key="1">
    <source>
        <dbReference type="SAM" id="Coils"/>
    </source>
</evidence>
<dbReference type="EMBL" id="HBFA01031951">
    <property type="protein sequence ID" value="CAD8682778.1"/>
    <property type="molecule type" value="Transcribed_RNA"/>
</dbReference>
<proteinExistence type="predicted"/>
<name>A0A7S0RNS0_9CHLO</name>
<organism evidence="3">
    <name type="scientific">Pyramimonas obovata</name>
    <dbReference type="NCBI Taxonomy" id="1411642"/>
    <lineage>
        <taxon>Eukaryota</taxon>
        <taxon>Viridiplantae</taxon>
        <taxon>Chlorophyta</taxon>
        <taxon>Pyramimonadophyceae</taxon>
        <taxon>Pyramimonadales</taxon>
        <taxon>Pyramimonadaceae</taxon>
        <taxon>Pyramimonas</taxon>
        <taxon>Pyramimonas incertae sedis</taxon>
    </lineage>
</organism>
<gene>
    <name evidence="3" type="ORF">POBO1169_LOCUS16086</name>
</gene>
<feature type="coiled-coil region" evidence="1">
    <location>
        <begin position="59"/>
        <end position="251"/>
    </location>
</feature>
<evidence type="ECO:0000256" key="2">
    <source>
        <dbReference type="SAM" id="MobiDB-lite"/>
    </source>
</evidence>
<feature type="compositionally biased region" description="Low complexity" evidence="2">
    <location>
        <begin position="26"/>
        <end position="38"/>
    </location>
</feature>
<reference evidence="3" key="1">
    <citation type="submission" date="2021-01" db="EMBL/GenBank/DDBJ databases">
        <authorList>
            <person name="Corre E."/>
            <person name="Pelletier E."/>
            <person name="Niang G."/>
            <person name="Scheremetjew M."/>
            <person name="Finn R."/>
            <person name="Kale V."/>
            <person name="Holt S."/>
            <person name="Cochrane G."/>
            <person name="Meng A."/>
            <person name="Brown T."/>
            <person name="Cohen L."/>
        </authorList>
    </citation>
    <scope>NUCLEOTIDE SEQUENCE</scope>
    <source>
        <strain evidence="3">CCMP722</strain>
    </source>
</reference>
<protein>
    <submittedName>
        <fullName evidence="3">Uncharacterized protein</fullName>
    </submittedName>
</protein>
<feature type="region of interest" description="Disordered" evidence="2">
    <location>
        <begin position="1"/>
        <end position="57"/>
    </location>
</feature>
<feature type="compositionally biased region" description="Acidic residues" evidence="2">
    <location>
        <begin position="10"/>
        <end position="20"/>
    </location>
</feature>